<dbReference type="Gene3D" id="3.10.310.50">
    <property type="match status" value="1"/>
</dbReference>
<reference evidence="2 3" key="1">
    <citation type="submission" date="2021-01" db="EMBL/GenBank/DDBJ databases">
        <title>Genome seq and assembly of Flavobacterium sp. GN10.</title>
        <authorList>
            <person name="Chhetri G."/>
        </authorList>
    </citation>
    <scope>NUCLEOTIDE SEQUENCE [LARGE SCALE GENOMIC DNA]</scope>
    <source>
        <strain evidence="2 3">GN10</strain>
    </source>
</reference>
<organism evidence="2 3">
    <name type="scientific">Flavobacterium tagetis</name>
    <dbReference type="NCBI Taxonomy" id="2801336"/>
    <lineage>
        <taxon>Bacteria</taxon>
        <taxon>Pseudomonadati</taxon>
        <taxon>Bacteroidota</taxon>
        <taxon>Flavobacteriia</taxon>
        <taxon>Flavobacteriales</taxon>
        <taxon>Flavobacteriaceae</taxon>
        <taxon>Flavobacterium</taxon>
    </lineage>
</organism>
<sequence>MRKLFFTILFLITITFNGQSIEKKNNNSEKQKVVATFREIYWNNLPKPKGWVNDYEGIFSDNEERKLDSIITNFEKETSIEIAVVTIDTIKVAKENFDDLSLHIAKTWAFGKKGKDNGILISFSKGYKKFRVELGDGTIKMLSEHETKEIIENDFIPKFLKGNYYQGMLDGIMKIIENLRAKIKKE</sequence>
<evidence type="ECO:0000259" key="1">
    <source>
        <dbReference type="Pfam" id="PF04536"/>
    </source>
</evidence>
<dbReference type="EMBL" id="JAERSF010000002">
    <property type="protein sequence ID" value="MBL0737883.1"/>
    <property type="molecule type" value="Genomic_DNA"/>
</dbReference>
<proteinExistence type="predicted"/>
<evidence type="ECO:0000313" key="2">
    <source>
        <dbReference type="EMBL" id="MBL0737883.1"/>
    </source>
</evidence>
<dbReference type="Pfam" id="PF04536">
    <property type="entry name" value="TPM_phosphatase"/>
    <property type="match status" value="1"/>
</dbReference>
<accession>A0ABS1KEF2</accession>
<protein>
    <submittedName>
        <fullName evidence="2">TPM domain-containing protein</fullName>
    </submittedName>
</protein>
<comment type="caution">
    <text evidence="2">The sequence shown here is derived from an EMBL/GenBank/DDBJ whole genome shotgun (WGS) entry which is preliminary data.</text>
</comment>
<keyword evidence="3" id="KW-1185">Reference proteome</keyword>
<dbReference type="PANTHER" id="PTHR30373:SF2">
    <property type="entry name" value="UPF0603 PROTEIN YGCG"/>
    <property type="match status" value="1"/>
</dbReference>
<dbReference type="PANTHER" id="PTHR30373">
    <property type="entry name" value="UPF0603 PROTEIN YGCG"/>
    <property type="match status" value="1"/>
</dbReference>
<dbReference type="InterPro" id="IPR007621">
    <property type="entry name" value="TPM_dom"/>
</dbReference>
<gene>
    <name evidence="2" type="ORF">JI750_13340</name>
</gene>
<dbReference type="RefSeq" id="WP_202002634.1">
    <property type="nucleotide sequence ID" value="NZ_JAERSF010000002.1"/>
</dbReference>
<evidence type="ECO:0000313" key="3">
    <source>
        <dbReference type="Proteomes" id="UP000603728"/>
    </source>
</evidence>
<dbReference type="Proteomes" id="UP000603728">
    <property type="component" value="Unassembled WGS sequence"/>
</dbReference>
<name>A0ABS1KEF2_9FLAO</name>
<feature type="domain" description="TPM" evidence="1">
    <location>
        <begin position="52"/>
        <end position="177"/>
    </location>
</feature>